<feature type="non-terminal residue" evidence="1">
    <location>
        <position position="1"/>
    </location>
</feature>
<comment type="caution">
    <text evidence="1">The sequence shown here is derived from an EMBL/GenBank/DDBJ whole genome shotgun (WGS) entry which is preliminary data.</text>
</comment>
<sequence>PSSIIWKLSDLLYLTQNTTKHIEVISDRIHLMGDNLIILAVEFGDTC</sequence>
<evidence type="ECO:0000313" key="1">
    <source>
        <dbReference type="EMBL" id="GAH01530.1"/>
    </source>
</evidence>
<protein>
    <submittedName>
        <fullName evidence="1">Uncharacterized protein</fullName>
    </submittedName>
</protein>
<reference evidence="1" key="1">
    <citation type="journal article" date="2014" name="Front. Microbiol.">
        <title>High frequency of phylogenetically diverse reductive dehalogenase-homologous genes in deep subseafloor sedimentary metagenomes.</title>
        <authorList>
            <person name="Kawai M."/>
            <person name="Futagami T."/>
            <person name="Toyoda A."/>
            <person name="Takaki Y."/>
            <person name="Nishi S."/>
            <person name="Hori S."/>
            <person name="Arai W."/>
            <person name="Tsubouchi T."/>
            <person name="Morono Y."/>
            <person name="Uchiyama I."/>
            <person name="Ito T."/>
            <person name="Fujiyama A."/>
            <person name="Inagaki F."/>
            <person name="Takami H."/>
        </authorList>
    </citation>
    <scope>NUCLEOTIDE SEQUENCE</scope>
    <source>
        <strain evidence="1">Expedition CK06-06</strain>
    </source>
</reference>
<gene>
    <name evidence="1" type="ORF">S01H4_37601</name>
</gene>
<accession>X1CZV0</accession>
<proteinExistence type="predicted"/>
<organism evidence="1">
    <name type="scientific">marine sediment metagenome</name>
    <dbReference type="NCBI Taxonomy" id="412755"/>
    <lineage>
        <taxon>unclassified sequences</taxon>
        <taxon>metagenomes</taxon>
        <taxon>ecological metagenomes</taxon>
    </lineage>
</organism>
<name>X1CZV0_9ZZZZ</name>
<dbReference type="AlphaFoldDB" id="X1CZV0"/>
<dbReference type="EMBL" id="BART01020218">
    <property type="protein sequence ID" value="GAH01530.1"/>
    <property type="molecule type" value="Genomic_DNA"/>
</dbReference>